<reference evidence="1 2" key="1">
    <citation type="submission" date="2020-08" db="EMBL/GenBank/DDBJ databases">
        <title>Aphidius gifuensis genome sequencing and assembly.</title>
        <authorList>
            <person name="Du Z."/>
        </authorList>
    </citation>
    <scope>NUCLEOTIDE SEQUENCE [LARGE SCALE GENOMIC DNA]</scope>
    <source>
        <strain evidence="1">YNYX2018</strain>
        <tissue evidence="1">Adults</tissue>
    </source>
</reference>
<dbReference type="PANTHER" id="PTHR21663">
    <property type="entry name" value="HYPOTHETICAL HEAT DOMAIN-CONTAINING"/>
    <property type="match status" value="1"/>
</dbReference>
<organism evidence="1 2">
    <name type="scientific">Aphidius gifuensis</name>
    <name type="common">Parasitoid wasp</name>
    <dbReference type="NCBI Taxonomy" id="684658"/>
    <lineage>
        <taxon>Eukaryota</taxon>
        <taxon>Metazoa</taxon>
        <taxon>Ecdysozoa</taxon>
        <taxon>Arthropoda</taxon>
        <taxon>Hexapoda</taxon>
        <taxon>Insecta</taxon>
        <taxon>Pterygota</taxon>
        <taxon>Neoptera</taxon>
        <taxon>Endopterygota</taxon>
        <taxon>Hymenoptera</taxon>
        <taxon>Apocrita</taxon>
        <taxon>Ichneumonoidea</taxon>
        <taxon>Braconidae</taxon>
        <taxon>Aphidiinae</taxon>
        <taxon>Aphidius</taxon>
    </lineage>
</organism>
<dbReference type="OrthoDB" id="192608at2759"/>
<gene>
    <name evidence="1" type="ORF">HCN44_004838</name>
</gene>
<comment type="caution">
    <text evidence="1">The sequence shown here is derived from an EMBL/GenBank/DDBJ whole genome shotgun (WGS) entry which is preliminary data.</text>
</comment>
<dbReference type="GO" id="GO:0030139">
    <property type="term" value="C:endocytic vesicle"/>
    <property type="evidence" value="ECO:0007669"/>
    <property type="project" value="TreeGrafter"/>
</dbReference>
<dbReference type="GO" id="GO:0005794">
    <property type="term" value="C:Golgi apparatus"/>
    <property type="evidence" value="ECO:0007669"/>
    <property type="project" value="TreeGrafter"/>
</dbReference>
<evidence type="ECO:0000313" key="1">
    <source>
        <dbReference type="EMBL" id="KAF7992494.1"/>
    </source>
</evidence>
<dbReference type="Pfam" id="PF25468">
    <property type="entry name" value="HEAT_HEATR5A"/>
    <property type="match status" value="1"/>
</dbReference>
<keyword evidence="2" id="KW-1185">Reference proteome</keyword>
<dbReference type="PANTHER" id="PTHR21663:SF0">
    <property type="entry name" value="HEAT REPEAT-CONTAINING PROTEIN 5B"/>
    <property type="match status" value="1"/>
</dbReference>
<protein>
    <submittedName>
        <fullName evidence="1">Uncharacterized protein</fullName>
    </submittedName>
</protein>
<dbReference type="GO" id="GO:0006897">
    <property type="term" value="P:endocytosis"/>
    <property type="evidence" value="ECO:0007669"/>
    <property type="project" value="TreeGrafter"/>
</dbReference>
<sequence length="198" mass="22474">MQVTFTSDDLVVEGILADESLIESIQVLATCHSLVQLVYGMVGDSLESVLPRWPTRVFAAKLPHDGGAFYITDTMELGRPYYSKSWPLILHAATLWLYARGFNNNNNNNNDNDDKLKKKFFNIERFHLLLGICMEALCSSKTSESIENIETCPSALYTLFDSTRTRKVLTSDTALYIELCNVLHPLLLTRENYIIQLM</sequence>
<dbReference type="EMBL" id="JACMRX010000003">
    <property type="protein sequence ID" value="KAF7992494.1"/>
    <property type="molecule type" value="Genomic_DNA"/>
</dbReference>
<dbReference type="InterPro" id="IPR040108">
    <property type="entry name" value="Laa1/Sip1/HEATR5"/>
</dbReference>
<dbReference type="AlphaFoldDB" id="A0A835CR55"/>
<dbReference type="Proteomes" id="UP000639338">
    <property type="component" value="Unassembled WGS sequence"/>
</dbReference>
<dbReference type="GO" id="GO:0016020">
    <property type="term" value="C:membrane"/>
    <property type="evidence" value="ECO:0007669"/>
    <property type="project" value="TreeGrafter"/>
</dbReference>
<dbReference type="GO" id="GO:0008104">
    <property type="term" value="P:intracellular protein localization"/>
    <property type="evidence" value="ECO:0007669"/>
    <property type="project" value="TreeGrafter"/>
</dbReference>
<dbReference type="GO" id="GO:0005829">
    <property type="term" value="C:cytosol"/>
    <property type="evidence" value="ECO:0007669"/>
    <property type="project" value="GOC"/>
</dbReference>
<accession>A0A835CR55</accession>
<dbReference type="GO" id="GO:0042147">
    <property type="term" value="P:retrograde transport, endosome to Golgi"/>
    <property type="evidence" value="ECO:0007669"/>
    <property type="project" value="TreeGrafter"/>
</dbReference>
<evidence type="ECO:0000313" key="2">
    <source>
        <dbReference type="Proteomes" id="UP000639338"/>
    </source>
</evidence>
<proteinExistence type="predicted"/>
<name>A0A835CR55_APHGI</name>